<dbReference type="AlphaFoldDB" id="A0A930YUL4"/>
<dbReference type="PROSITE" id="PS51257">
    <property type="entry name" value="PROKAR_LIPOPROTEIN"/>
    <property type="match status" value="1"/>
</dbReference>
<dbReference type="PANTHER" id="PTHR22946">
    <property type="entry name" value="DIENELACTONE HYDROLASE DOMAIN-CONTAINING PROTEIN-RELATED"/>
    <property type="match status" value="1"/>
</dbReference>
<sequence>MRYYNFALILFVLLGLLVSCSKKEHSQESVAQTETTDGITLEELSYDINGVTHRSYAAYDAQAGTSLPVVIVLPEWWGMTDFIKEKVHAFAKLGYYAVAVDYYGEAKEVEDPAEASKLSSHFYNIPIDARRMFDAVKNKIIISPNADFNKMAIVGYCFGGAQALNMARLSDDFKGVVSVHGNLQTGIRAKNNKVQYLVLHGNEDSFVPKSEVEGFKKEMDSAGANMQFIGYEGAKHAFSNPKADEIAKKYNLDIAHNPQAAKSSWDRTVQFLQKVLR</sequence>
<proteinExistence type="predicted"/>
<feature type="domain" description="Dienelactone hydrolase" evidence="1">
    <location>
        <begin position="57"/>
        <end position="275"/>
    </location>
</feature>
<organism evidence="2 3">
    <name type="scientific">Planobacterium oryzisoli</name>
    <dbReference type="NCBI Taxonomy" id="2771435"/>
    <lineage>
        <taxon>Bacteria</taxon>
        <taxon>Pseudomonadati</taxon>
        <taxon>Bacteroidota</taxon>
        <taxon>Flavobacteriia</taxon>
        <taxon>Flavobacteriales</taxon>
        <taxon>Weeksellaceae</taxon>
        <taxon>Chryseobacterium group</taxon>
        <taxon>Chryseobacterium</taxon>
    </lineage>
</organism>
<dbReference type="GO" id="GO:0016787">
    <property type="term" value="F:hydrolase activity"/>
    <property type="evidence" value="ECO:0007669"/>
    <property type="project" value="UniProtKB-KW"/>
</dbReference>
<dbReference type="Gene3D" id="3.40.50.1820">
    <property type="entry name" value="alpha/beta hydrolase"/>
    <property type="match status" value="1"/>
</dbReference>
<evidence type="ECO:0000313" key="3">
    <source>
        <dbReference type="Proteomes" id="UP000694480"/>
    </source>
</evidence>
<dbReference type="InterPro" id="IPR050261">
    <property type="entry name" value="FrsA_esterase"/>
</dbReference>
<name>A0A930YUL4_9FLAO</name>
<dbReference type="EMBL" id="JADKYY010000002">
    <property type="protein sequence ID" value="MBF5026642.1"/>
    <property type="molecule type" value="Genomic_DNA"/>
</dbReference>
<dbReference type="InterPro" id="IPR002925">
    <property type="entry name" value="Dienelactn_hydro"/>
</dbReference>
<dbReference type="SUPFAM" id="SSF53474">
    <property type="entry name" value="alpha/beta-Hydrolases"/>
    <property type="match status" value="1"/>
</dbReference>
<reference evidence="2" key="1">
    <citation type="submission" date="2020-11" db="EMBL/GenBank/DDBJ databases">
        <title>Genome seq and assembly of Planobacterium sp.</title>
        <authorList>
            <person name="Chhetri G."/>
        </authorList>
    </citation>
    <scope>NUCLEOTIDE SEQUENCE</scope>
    <source>
        <strain evidence="2">GCR5</strain>
    </source>
</reference>
<comment type="caution">
    <text evidence="2">The sequence shown here is derived from an EMBL/GenBank/DDBJ whole genome shotgun (WGS) entry which is preliminary data.</text>
</comment>
<dbReference type="RefSeq" id="WP_194738573.1">
    <property type="nucleotide sequence ID" value="NZ_JADKYY010000002.1"/>
</dbReference>
<protein>
    <submittedName>
        <fullName evidence="2">Dienelactone hydrolase family protein</fullName>
    </submittedName>
</protein>
<dbReference type="InterPro" id="IPR029058">
    <property type="entry name" value="AB_hydrolase_fold"/>
</dbReference>
<evidence type="ECO:0000259" key="1">
    <source>
        <dbReference type="Pfam" id="PF01738"/>
    </source>
</evidence>
<keyword evidence="3" id="KW-1185">Reference proteome</keyword>
<dbReference type="Proteomes" id="UP000694480">
    <property type="component" value="Unassembled WGS sequence"/>
</dbReference>
<dbReference type="Pfam" id="PF01738">
    <property type="entry name" value="DLH"/>
    <property type="match status" value="1"/>
</dbReference>
<dbReference type="PANTHER" id="PTHR22946:SF0">
    <property type="entry name" value="DIENELACTONE HYDROLASE DOMAIN-CONTAINING PROTEIN"/>
    <property type="match status" value="1"/>
</dbReference>
<keyword evidence="2" id="KW-0378">Hydrolase</keyword>
<gene>
    <name evidence="2" type="ORF">IC612_02375</name>
</gene>
<accession>A0A930YUL4</accession>
<evidence type="ECO:0000313" key="2">
    <source>
        <dbReference type="EMBL" id="MBF5026642.1"/>
    </source>
</evidence>